<dbReference type="Proteomes" id="UP001580346">
    <property type="component" value="Unassembled WGS sequence"/>
</dbReference>
<dbReference type="InterPro" id="IPR008983">
    <property type="entry name" value="Tumour_necrosis_fac-like_dom"/>
</dbReference>
<evidence type="ECO:0000313" key="1">
    <source>
        <dbReference type="EMBL" id="MFB5269250.1"/>
    </source>
</evidence>
<dbReference type="Gene3D" id="2.60.120.40">
    <property type="match status" value="1"/>
</dbReference>
<dbReference type="EMBL" id="JBHHMI010000028">
    <property type="protein sequence ID" value="MFB5269250.1"/>
    <property type="molecule type" value="Genomic_DNA"/>
</dbReference>
<organism evidence="1 2">
    <name type="scientific">Paenibacillus enshidis</name>
    <dbReference type="NCBI Taxonomy" id="1458439"/>
    <lineage>
        <taxon>Bacteria</taxon>
        <taxon>Bacillati</taxon>
        <taxon>Bacillota</taxon>
        <taxon>Bacilli</taxon>
        <taxon>Bacillales</taxon>
        <taxon>Paenibacillaceae</taxon>
        <taxon>Paenibacillus</taxon>
    </lineage>
</organism>
<keyword evidence="2" id="KW-1185">Reference proteome</keyword>
<name>A0ABV5AYF1_9BACL</name>
<evidence type="ECO:0000313" key="2">
    <source>
        <dbReference type="Proteomes" id="UP001580346"/>
    </source>
</evidence>
<gene>
    <name evidence="1" type="ORF">ACE41H_21045</name>
</gene>
<evidence type="ECO:0008006" key="3">
    <source>
        <dbReference type="Google" id="ProtNLM"/>
    </source>
</evidence>
<reference evidence="1 2" key="1">
    <citation type="submission" date="2024-09" db="EMBL/GenBank/DDBJ databases">
        <title>Paenibacillus zeirhizospherea sp. nov., isolated from surface of the maize (Zea mays) roots in a horticulture field, Hungary.</title>
        <authorList>
            <person name="Marton D."/>
            <person name="Farkas M."/>
            <person name="Bedics A."/>
            <person name="Toth E."/>
            <person name="Tancsics A."/>
            <person name="Boka K."/>
            <person name="Maroti G."/>
            <person name="Kriszt B."/>
            <person name="Cserhati M."/>
        </authorList>
    </citation>
    <scope>NUCLEOTIDE SEQUENCE [LARGE SCALE GENOMIC DNA]</scope>
    <source>
        <strain evidence="1 2">KCTC 33519</strain>
    </source>
</reference>
<protein>
    <recommendedName>
        <fullName evidence="3">BclA C-terminal domain-containing protein</fullName>
    </recommendedName>
</protein>
<sequence length="145" mass="14412">MTGMTGVTGPTAPAVTANNMFAIHAISQSNVATGAPIPLDTYNFNGTAIQPGPNGTIRLAANQQYYVDYRVNGSNATGTTGIGAILTLNGNPVGSTNSGSLTQGSQTTVSGNAIITTTTASNLGLRNLVGGSNIGNSAVSVIKLA</sequence>
<comment type="caution">
    <text evidence="1">The sequence shown here is derived from an EMBL/GenBank/DDBJ whole genome shotgun (WGS) entry which is preliminary data.</text>
</comment>
<accession>A0ABV5AYF1</accession>
<proteinExistence type="predicted"/>
<dbReference type="RefSeq" id="WP_375357524.1">
    <property type="nucleotide sequence ID" value="NZ_JBHHMI010000028.1"/>
</dbReference>